<gene>
    <name evidence="1" type="ORF">CMV_020635</name>
</gene>
<dbReference type="EMBL" id="JRKL02003874">
    <property type="protein sequence ID" value="KAF3953971.1"/>
    <property type="molecule type" value="Genomic_DNA"/>
</dbReference>
<organism evidence="1 2">
    <name type="scientific">Castanea mollissima</name>
    <name type="common">Chinese chestnut</name>
    <dbReference type="NCBI Taxonomy" id="60419"/>
    <lineage>
        <taxon>Eukaryota</taxon>
        <taxon>Viridiplantae</taxon>
        <taxon>Streptophyta</taxon>
        <taxon>Embryophyta</taxon>
        <taxon>Tracheophyta</taxon>
        <taxon>Spermatophyta</taxon>
        <taxon>Magnoliopsida</taxon>
        <taxon>eudicotyledons</taxon>
        <taxon>Gunneridae</taxon>
        <taxon>Pentapetalae</taxon>
        <taxon>rosids</taxon>
        <taxon>fabids</taxon>
        <taxon>Fagales</taxon>
        <taxon>Fagaceae</taxon>
        <taxon>Castanea</taxon>
    </lineage>
</organism>
<dbReference type="OrthoDB" id="10604972at2759"/>
<sequence>MSAIEFGFATLSRVPGYHEFVYPISLLHFRLSQLLKPFPCNHREWSRQIFVFMIESTCVGYMEEDVLDGMPSLDSSGDGLVCQVCKSNPVPPKNLNSAIRKVDKVIADTATSEIVSCNLLGPATTSISQHQQNWPGRIISFILGSMFPVMISCGSPLLLNSGLSDTFIRIIEGFVLFFILLN</sequence>
<comment type="caution">
    <text evidence="1">The sequence shown here is derived from an EMBL/GenBank/DDBJ whole genome shotgun (WGS) entry which is preliminary data.</text>
</comment>
<accession>A0A8J4R0K2</accession>
<evidence type="ECO:0000313" key="2">
    <source>
        <dbReference type="Proteomes" id="UP000737018"/>
    </source>
</evidence>
<protein>
    <submittedName>
        <fullName evidence="1">Uncharacterized protein</fullName>
    </submittedName>
</protein>
<evidence type="ECO:0000313" key="1">
    <source>
        <dbReference type="EMBL" id="KAF3953971.1"/>
    </source>
</evidence>
<dbReference type="AlphaFoldDB" id="A0A8J4R0K2"/>
<reference evidence="1" key="1">
    <citation type="submission" date="2020-03" db="EMBL/GenBank/DDBJ databases">
        <title>Castanea mollissima Vanexum genome sequencing.</title>
        <authorList>
            <person name="Staton M."/>
        </authorList>
    </citation>
    <scope>NUCLEOTIDE SEQUENCE</scope>
    <source>
        <tissue evidence="1">Leaf</tissue>
    </source>
</reference>
<name>A0A8J4R0K2_9ROSI</name>
<proteinExistence type="predicted"/>
<keyword evidence="2" id="KW-1185">Reference proteome</keyword>
<dbReference type="Proteomes" id="UP000737018">
    <property type="component" value="Unassembled WGS sequence"/>
</dbReference>